<evidence type="ECO:0000313" key="1">
    <source>
        <dbReference type="EMBL" id="ANF54057.1"/>
    </source>
</evidence>
<sequence>MIMERKRLIGLELPALTVWISAGLTSAVRPASNGGVVFAGVVFGSSTFDIGSREDLFLAIHQEFFVFGDSAIRAGIDSALVKPDAADAYRRTGEPVVPASHGRHSSIPI</sequence>
<organism evidence="1 2">
    <name type="scientific">Brevundimonas naejangsanensis</name>
    <dbReference type="NCBI Taxonomy" id="588932"/>
    <lineage>
        <taxon>Bacteria</taxon>
        <taxon>Pseudomonadati</taxon>
        <taxon>Pseudomonadota</taxon>
        <taxon>Alphaproteobacteria</taxon>
        <taxon>Caulobacterales</taxon>
        <taxon>Caulobacteraceae</taxon>
        <taxon>Brevundimonas</taxon>
    </lineage>
</organism>
<dbReference type="EMBL" id="CP015614">
    <property type="protein sequence ID" value="ANF54057.1"/>
    <property type="molecule type" value="Genomic_DNA"/>
</dbReference>
<protein>
    <submittedName>
        <fullName evidence="1">Uncharacterized protein</fullName>
    </submittedName>
</protein>
<dbReference type="Proteomes" id="UP000077603">
    <property type="component" value="Chromosome"/>
</dbReference>
<gene>
    <name evidence="1" type="ORF">DA69_04450</name>
</gene>
<name>A0A172Y4C1_9CAUL</name>
<dbReference type="KEGG" id="bne:DA69_04450"/>
<accession>A0A172Y4C1</accession>
<evidence type="ECO:0000313" key="2">
    <source>
        <dbReference type="Proteomes" id="UP000077603"/>
    </source>
</evidence>
<dbReference type="AlphaFoldDB" id="A0A172Y4C1"/>
<keyword evidence="2" id="KW-1185">Reference proteome</keyword>
<proteinExistence type="predicted"/>
<reference evidence="1 2" key="1">
    <citation type="journal article" date="2014" name="Genome Announc.">
        <title>Genome Sequence of a Promising Hydrogen-Producing Facultative Anaerobic Bacterium, Brevundimonas naejangsanensis Strain B1.</title>
        <authorList>
            <person name="Su H."/>
            <person name="Zhang T."/>
            <person name="Bao M."/>
            <person name="Jiang Y."/>
            <person name="Wang Y."/>
            <person name="Tan T."/>
        </authorList>
    </citation>
    <scope>NUCLEOTIDE SEQUENCE [LARGE SCALE GENOMIC DNA]</scope>
    <source>
        <strain evidence="1 2">B1</strain>
    </source>
</reference>